<comment type="caution">
    <text evidence="1">The sequence shown here is derived from an EMBL/GenBank/DDBJ whole genome shotgun (WGS) entry which is preliminary data.</text>
</comment>
<evidence type="ECO:0000313" key="1">
    <source>
        <dbReference type="EMBL" id="GAJ20343.1"/>
    </source>
</evidence>
<feature type="non-terminal residue" evidence="1">
    <location>
        <position position="1"/>
    </location>
</feature>
<organism evidence="1">
    <name type="scientific">marine sediment metagenome</name>
    <dbReference type="NCBI Taxonomy" id="412755"/>
    <lineage>
        <taxon>unclassified sequences</taxon>
        <taxon>metagenomes</taxon>
        <taxon>ecological metagenomes</taxon>
    </lineage>
</organism>
<dbReference type="AlphaFoldDB" id="X1US66"/>
<reference evidence="1" key="1">
    <citation type="journal article" date="2014" name="Front. Microbiol.">
        <title>High frequency of phylogenetically diverse reductive dehalogenase-homologous genes in deep subseafloor sedimentary metagenomes.</title>
        <authorList>
            <person name="Kawai M."/>
            <person name="Futagami T."/>
            <person name="Toyoda A."/>
            <person name="Takaki Y."/>
            <person name="Nishi S."/>
            <person name="Hori S."/>
            <person name="Arai W."/>
            <person name="Tsubouchi T."/>
            <person name="Morono Y."/>
            <person name="Uchiyama I."/>
            <person name="Ito T."/>
            <person name="Fujiyama A."/>
            <person name="Inagaki F."/>
            <person name="Takami H."/>
        </authorList>
    </citation>
    <scope>NUCLEOTIDE SEQUENCE</scope>
    <source>
        <strain evidence="1">Expedition CK06-06</strain>
    </source>
</reference>
<dbReference type="InterPro" id="IPR023393">
    <property type="entry name" value="START-like_dom_sf"/>
</dbReference>
<dbReference type="Gene3D" id="3.30.530.20">
    <property type="match status" value="1"/>
</dbReference>
<dbReference type="EMBL" id="BARW01042116">
    <property type="protein sequence ID" value="GAJ20343.1"/>
    <property type="molecule type" value="Genomic_DNA"/>
</dbReference>
<accession>X1US66</accession>
<sequence length="55" mass="6057">ELNAISTGEVEVSYQSKVNIMGRLAIFGDRLMRAKAKDLESKFTRALVEKLSGGQ</sequence>
<protein>
    <submittedName>
        <fullName evidence="1">Uncharacterized protein</fullName>
    </submittedName>
</protein>
<name>X1US66_9ZZZZ</name>
<gene>
    <name evidence="1" type="ORF">S12H4_62634</name>
</gene>
<proteinExistence type="predicted"/>